<comment type="caution">
    <text evidence="1">The sequence shown here is derived from an EMBL/GenBank/DDBJ whole genome shotgun (WGS) entry which is preliminary data.</text>
</comment>
<evidence type="ECO:0000313" key="1">
    <source>
        <dbReference type="EMBL" id="CAL0308232.1"/>
    </source>
</evidence>
<name>A0AAV1WH69_LUPLU</name>
<dbReference type="Proteomes" id="UP001497480">
    <property type="component" value="Unassembled WGS sequence"/>
</dbReference>
<sequence>MGKGKYLDSVGALKLTVPVVLTLDHVAYVEPSTLSFVVSTWPDAPWSRST</sequence>
<reference evidence="1 2" key="1">
    <citation type="submission" date="2024-03" db="EMBL/GenBank/DDBJ databases">
        <authorList>
            <person name="Martinez-Hernandez J."/>
        </authorList>
    </citation>
    <scope>NUCLEOTIDE SEQUENCE [LARGE SCALE GENOMIC DNA]</scope>
</reference>
<keyword evidence="2" id="KW-1185">Reference proteome</keyword>
<accession>A0AAV1WH69</accession>
<organism evidence="1 2">
    <name type="scientific">Lupinus luteus</name>
    <name type="common">European yellow lupine</name>
    <dbReference type="NCBI Taxonomy" id="3873"/>
    <lineage>
        <taxon>Eukaryota</taxon>
        <taxon>Viridiplantae</taxon>
        <taxon>Streptophyta</taxon>
        <taxon>Embryophyta</taxon>
        <taxon>Tracheophyta</taxon>
        <taxon>Spermatophyta</taxon>
        <taxon>Magnoliopsida</taxon>
        <taxon>eudicotyledons</taxon>
        <taxon>Gunneridae</taxon>
        <taxon>Pentapetalae</taxon>
        <taxon>rosids</taxon>
        <taxon>fabids</taxon>
        <taxon>Fabales</taxon>
        <taxon>Fabaceae</taxon>
        <taxon>Papilionoideae</taxon>
        <taxon>50 kb inversion clade</taxon>
        <taxon>genistoids sensu lato</taxon>
        <taxon>core genistoids</taxon>
        <taxon>Genisteae</taxon>
        <taxon>Lupinus</taxon>
    </lineage>
</organism>
<gene>
    <name evidence="1" type="ORF">LLUT_LOCUS9292</name>
</gene>
<protein>
    <submittedName>
        <fullName evidence="1">Uncharacterized protein</fullName>
    </submittedName>
</protein>
<proteinExistence type="predicted"/>
<dbReference type="EMBL" id="CAXHTB010000006">
    <property type="protein sequence ID" value="CAL0308232.1"/>
    <property type="molecule type" value="Genomic_DNA"/>
</dbReference>
<dbReference type="AlphaFoldDB" id="A0AAV1WH69"/>
<evidence type="ECO:0000313" key="2">
    <source>
        <dbReference type="Proteomes" id="UP001497480"/>
    </source>
</evidence>